<feature type="domain" description="PucR C-terminal helix-turn-helix" evidence="2">
    <location>
        <begin position="351"/>
        <end position="409"/>
    </location>
</feature>
<feature type="domain" description="CdaR GGDEF-like" evidence="3">
    <location>
        <begin position="176"/>
        <end position="295"/>
    </location>
</feature>
<dbReference type="Proteomes" id="UP000287519">
    <property type="component" value="Unassembled WGS sequence"/>
</dbReference>
<dbReference type="RefSeq" id="WP_124393324.1">
    <property type="nucleotide sequence ID" value="NZ_BHYM01000042.1"/>
</dbReference>
<evidence type="ECO:0000313" key="5">
    <source>
        <dbReference type="Proteomes" id="UP000287519"/>
    </source>
</evidence>
<comment type="caution">
    <text evidence="4">The sequence shown here is derived from an EMBL/GenBank/DDBJ whole genome shotgun (WGS) entry which is preliminary data.</text>
</comment>
<organism evidence="4 5">
    <name type="scientific">Rhodococcus wratislaviensis</name>
    <name type="common">Tsukamurella wratislaviensis</name>
    <dbReference type="NCBI Taxonomy" id="44752"/>
    <lineage>
        <taxon>Bacteria</taxon>
        <taxon>Bacillati</taxon>
        <taxon>Actinomycetota</taxon>
        <taxon>Actinomycetes</taxon>
        <taxon>Mycobacteriales</taxon>
        <taxon>Nocardiaceae</taxon>
        <taxon>Rhodococcus</taxon>
    </lineage>
</organism>
<dbReference type="Gene3D" id="1.10.10.2840">
    <property type="entry name" value="PucR C-terminal helix-turn-helix domain"/>
    <property type="match status" value="1"/>
</dbReference>
<reference evidence="4 5" key="1">
    <citation type="submission" date="2018-11" db="EMBL/GenBank/DDBJ databases">
        <title>Microbial catabolism of amino acid.</title>
        <authorList>
            <person name="Hibi M."/>
            <person name="Ogawa J."/>
        </authorList>
    </citation>
    <scope>NUCLEOTIDE SEQUENCE [LARGE SCALE GENOMIC DNA]</scope>
    <source>
        <strain evidence="4 5">C31-06</strain>
    </source>
</reference>
<dbReference type="PANTHER" id="PTHR33744:SF7">
    <property type="entry name" value="PUCR FAMILY TRANSCRIPTIONAL REGULATOR"/>
    <property type="match status" value="1"/>
</dbReference>
<gene>
    <name evidence="4" type="ORF">Rhow_004853</name>
</gene>
<dbReference type="Pfam" id="PF13556">
    <property type="entry name" value="HTH_30"/>
    <property type="match status" value="1"/>
</dbReference>
<dbReference type="InterPro" id="IPR051448">
    <property type="entry name" value="CdaR-like_regulators"/>
</dbReference>
<sequence>MSTSDANTGRKQLPLSVFDELLDDAAVAVDCLSAIVRVCAEATGKAVTLFDRQGHVVASTRPEAGRQTTFPPLRDIVRGHTTTTPPSADPVLLPAELGTGLSRRKILSAVVERGEHLGWLVVDEQPTPFHPTDEYVTLRCARRIGAQFLTQRRITRVAWNARSNLARQLVRGSGAWKDLAAGAEYLGVNVYARRALVYVRDSEGAPDDLDRSLAEYTERALGLEVLSTRGSEGILLLIEAPAGAASPAVVGRITSTLEAATAELSPASGLIAGVSSVYEPDSFARAYREAREVVRCIDRFTHGTRHRVLAVDDLGPARLFLANGEVSAIRHFIDDMLGPLLDDDAAAATELIRTLAVWFEQNRGMRRTAARLGVHENTVRLRLSRVHALTGLDVTGDASHQLSIQTALLVLRLRDHPAFHLESRCAEARDDNTVRADALPDERRSA</sequence>
<dbReference type="InterPro" id="IPR041522">
    <property type="entry name" value="CdaR_GGDEF"/>
</dbReference>
<dbReference type="InterPro" id="IPR025736">
    <property type="entry name" value="PucR_C-HTH_dom"/>
</dbReference>
<protein>
    <submittedName>
        <fullName evidence="4">Transcriptional regulator</fullName>
    </submittedName>
</protein>
<comment type="similarity">
    <text evidence="1">Belongs to the CdaR family.</text>
</comment>
<dbReference type="AlphaFoldDB" id="A0A402CC50"/>
<dbReference type="PANTHER" id="PTHR33744">
    <property type="entry name" value="CARBOHYDRATE DIACID REGULATOR"/>
    <property type="match status" value="1"/>
</dbReference>
<accession>A0A402CC50</accession>
<dbReference type="Pfam" id="PF17853">
    <property type="entry name" value="GGDEF_2"/>
    <property type="match status" value="1"/>
</dbReference>
<evidence type="ECO:0000259" key="2">
    <source>
        <dbReference type="Pfam" id="PF13556"/>
    </source>
</evidence>
<name>A0A402CC50_RHOWR</name>
<dbReference type="OrthoDB" id="3663486at2"/>
<evidence type="ECO:0000259" key="3">
    <source>
        <dbReference type="Pfam" id="PF17853"/>
    </source>
</evidence>
<dbReference type="EMBL" id="BHYM01000042">
    <property type="protein sequence ID" value="GCE41194.1"/>
    <property type="molecule type" value="Genomic_DNA"/>
</dbReference>
<keyword evidence="5" id="KW-1185">Reference proteome</keyword>
<proteinExistence type="inferred from homology"/>
<evidence type="ECO:0000313" key="4">
    <source>
        <dbReference type="EMBL" id="GCE41194.1"/>
    </source>
</evidence>
<evidence type="ECO:0000256" key="1">
    <source>
        <dbReference type="ARBA" id="ARBA00006754"/>
    </source>
</evidence>
<dbReference type="InterPro" id="IPR042070">
    <property type="entry name" value="PucR_C-HTH_sf"/>
</dbReference>